<comment type="caution">
    <text evidence="2">The sequence shown here is derived from an EMBL/GenBank/DDBJ whole genome shotgun (WGS) entry which is preliminary data.</text>
</comment>
<gene>
    <name evidence="2" type="ORF">CNMCM5623_006383</name>
</gene>
<accession>A0A8H6PV81</accession>
<feature type="region of interest" description="Disordered" evidence="1">
    <location>
        <begin position="86"/>
        <end position="115"/>
    </location>
</feature>
<evidence type="ECO:0000256" key="1">
    <source>
        <dbReference type="SAM" id="MobiDB-lite"/>
    </source>
</evidence>
<dbReference type="Proteomes" id="UP000654922">
    <property type="component" value="Unassembled WGS sequence"/>
</dbReference>
<feature type="compositionally biased region" description="Low complexity" evidence="1">
    <location>
        <begin position="1"/>
        <end position="12"/>
    </location>
</feature>
<proteinExistence type="predicted"/>
<name>A0A8H6PV81_9EURO</name>
<sequence>MTSSSTKPTDSTDSPEDEYDPAKWSALQEDDHEVEYLRTRAVNANRSNKGKAPATAPETNAPLFRSLDQAALNYYREGVPVGTFKRCRRSGSRSQAHQGPGAPQGHQGEGGGGERKKTKMVVIPLSFLAICRLQVTAFKETGDHGSNFLPKSLCIGCTSQIRVQTLPAFPFLKSKGASQDSTVTFTKAEGAGGRIGLTPL</sequence>
<dbReference type="EMBL" id="JACBAE010001368">
    <property type="protein sequence ID" value="KAF7160789.1"/>
    <property type="molecule type" value="Genomic_DNA"/>
</dbReference>
<protein>
    <submittedName>
        <fullName evidence="2">Uncharacterized protein</fullName>
    </submittedName>
</protein>
<feature type="region of interest" description="Disordered" evidence="1">
    <location>
        <begin position="1"/>
        <end position="62"/>
    </location>
</feature>
<evidence type="ECO:0000313" key="2">
    <source>
        <dbReference type="EMBL" id="KAF7160789.1"/>
    </source>
</evidence>
<feature type="compositionally biased region" description="Low complexity" evidence="1">
    <location>
        <begin position="95"/>
        <end position="106"/>
    </location>
</feature>
<dbReference type="OrthoDB" id="10566636at2759"/>
<organism evidence="2 3">
    <name type="scientific">Aspergillus felis</name>
    <dbReference type="NCBI Taxonomy" id="1287682"/>
    <lineage>
        <taxon>Eukaryota</taxon>
        <taxon>Fungi</taxon>
        <taxon>Dikarya</taxon>
        <taxon>Ascomycota</taxon>
        <taxon>Pezizomycotina</taxon>
        <taxon>Eurotiomycetes</taxon>
        <taxon>Eurotiomycetidae</taxon>
        <taxon>Eurotiales</taxon>
        <taxon>Aspergillaceae</taxon>
        <taxon>Aspergillus</taxon>
        <taxon>Aspergillus subgen. Fumigati</taxon>
    </lineage>
</organism>
<dbReference type="AlphaFoldDB" id="A0A8H6PV81"/>
<evidence type="ECO:0000313" key="3">
    <source>
        <dbReference type="Proteomes" id="UP000654922"/>
    </source>
</evidence>
<reference evidence="2" key="1">
    <citation type="submission" date="2020-06" db="EMBL/GenBank/DDBJ databases">
        <title>Draft genome sequences of strains closely related to Aspergillus parafelis and Aspergillus hiratsukae.</title>
        <authorList>
            <person name="Dos Santos R.A.C."/>
            <person name="Rivero-Menendez O."/>
            <person name="Steenwyk J.L."/>
            <person name="Mead M.E."/>
            <person name="Goldman G.H."/>
            <person name="Alastruey-Izquierdo A."/>
            <person name="Rokas A."/>
        </authorList>
    </citation>
    <scope>NUCLEOTIDE SEQUENCE</scope>
    <source>
        <strain evidence="2">CNM-CM5623</strain>
    </source>
</reference>